<reference evidence="1 3" key="1">
    <citation type="journal article" date="2014" name="BMC Genomics">
        <title>Genome sequence of Anopheles sinensis provides insight into genetics basis of mosquito competence for malaria parasites.</title>
        <authorList>
            <person name="Zhou D."/>
            <person name="Zhang D."/>
            <person name="Ding G."/>
            <person name="Shi L."/>
            <person name="Hou Q."/>
            <person name="Ye Y."/>
            <person name="Xu Y."/>
            <person name="Zhou H."/>
            <person name="Xiong C."/>
            <person name="Li S."/>
            <person name="Yu J."/>
            <person name="Hong S."/>
            <person name="Yu X."/>
            <person name="Zou P."/>
            <person name="Chen C."/>
            <person name="Chang X."/>
            <person name="Wang W."/>
            <person name="Lv Y."/>
            <person name="Sun Y."/>
            <person name="Ma L."/>
            <person name="Shen B."/>
            <person name="Zhu C."/>
        </authorList>
    </citation>
    <scope>NUCLEOTIDE SEQUENCE [LARGE SCALE GENOMIC DNA]</scope>
</reference>
<proteinExistence type="predicted"/>
<dbReference type="EMBL" id="KE524357">
    <property type="protein sequence ID" value="KFB35278.1"/>
    <property type="molecule type" value="Genomic_DNA"/>
</dbReference>
<sequence>MRFGPSYQYLWKQPVDFVVRTVEETTKPMIIPALNELVYRSSAEVYNKTDINFPHHTIAEALDVSKNEEFSDFGGNPRKSTRLYTNSHHNNYNIISTCKSYGRFQLCFWLKPEVYCEKELAENGKICSRKT</sequence>
<dbReference type="EMBL" id="ATLV01006398">
    <property type="status" value="NOT_ANNOTATED_CDS"/>
    <property type="molecule type" value="Genomic_DNA"/>
</dbReference>
<evidence type="ECO:0000313" key="2">
    <source>
        <dbReference type="EnsemblMetazoa" id="ASIC001468-PA"/>
    </source>
</evidence>
<name>A0A084VBD4_ANOSI</name>
<dbReference type="Proteomes" id="UP000030765">
    <property type="component" value="Unassembled WGS sequence"/>
</dbReference>
<protein>
    <submittedName>
        <fullName evidence="1 2">Cellulose synthase catalytic subunit</fullName>
    </submittedName>
</protein>
<dbReference type="VEuPathDB" id="VectorBase:ASIC001468"/>
<accession>A0A084VBD4</accession>
<keyword evidence="3" id="KW-1185">Reference proteome</keyword>
<organism evidence="1">
    <name type="scientific">Anopheles sinensis</name>
    <name type="common">Mosquito</name>
    <dbReference type="NCBI Taxonomy" id="74873"/>
    <lineage>
        <taxon>Eukaryota</taxon>
        <taxon>Metazoa</taxon>
        <taxon>Ecdysozoa</taxon>
        <taxon>Arthropoda</taxon>
        <taxon>Hexapoda</taxon>
        <taxon>Insecta</taxon>
        <taxon>Pterygota</taxon>
        <taxon>Neoptera</taxon>
        <taxon>Endopterygota</taxon>
        <taxon>Diptera</taxon>
        <taxon>Nematocera</taxon>
        <taxon>Culicoidea</taxon>
        <taxon>Culicidae</taxon>
        <taxon>Anophelinae</taxon>
        <taxon>Anopheles</taxon>
    </lineage>
</organism>
<dbReference type="EnsemblMetazoa" id="ASIC001468-RA">
    <property type="protein sequence ID" value="ASIC001468-PA"/>
    <property type="gene ID" value="ASIC001468"/>
</dbReference>
<evidence type="ECO:0000313" key="3">
    <source>
        <dbReference type="Proteomes" id="UP000030765"/>
    </source>
</evidence>
<reference evidence="2" key="2">
    <citation type="submission" date="2020-05" db="UniProtKB">
        <authorList>
            <consortium name="EnsemblMetazoa"/>
        </authorList>
    </citation>
    <scope>IDENTIFICATION</scope>
</reference>
<dbReference type="AlphaFoldDB" id="A0A084VBD4"/>
<gene>
    <name evidence="1" type="ORF">ZHAS_00001468</name>
</gene>
<evidence type="ECO:0000313" key="1">
    <source>
        <dbReference type="EMBL" id="KFB35278.1"/>
    </source>
</evidence>